<keyword evidence="9" id="KW-1185">Reference proteome</keyword>
<name>A0A9N9YNJ0_9HYPO</name>
<comment type="caution">
    <text evidence="8">The sequence shown here is derived from an EMBL/GenBank/DDBJ whole genome shotgun (WGS) entry which is preliminary data.</text>
</comment>
<evidence type="ECO:0000313" key="9">
    <source>
        <dbReference type="Proteomes" id="UP000696573"/>
    </source>
</evidence>
<keyword evidence="6" id="KW-0325">Glycoprotein</keyword>
<feature type="transmembrane region" description="Helical" evidence="7">
    <location>
        <begin position="67"/>
        <end position="87"/>
    </location>
</feature>
<evidence type="ECO:0000256" key="2">
    <source>
        <dbReference type="ARBA" id="ARBA00022448"/>
    </source>
</evidence>
<keyword evidence="5 7" id="KW-0472">Membrane</keyword>
<gene>
    <name evidence="8" type="ORF">CRHIZ90672A_00010853</name>
</gene>
<dbReference type="EMBL" id="CABFNQ020000692">
    <property type="protein sequence ID" value="CAH0023409.1"/>
    <property type="molecule type" value="Genomic_DNA"/>
</dbReference>
<evidence type="ECO:0000256" key="1">
    <source>
        <dbReference type="ARBA" id="ARBA00004141"/>
    </source>
</evidence>
<dbReference type="GO" id="GO:0005886">
    <property type="term" value="C:plasma membrane"/>
    <property type="evidence" value="ECO:0007669"/>
    <property type="project" value="TreeGrafter"/>
</dbReference>
<dbReference type="OrthoDB" id="10021397at2759"/>
<dbReference type="PANTHER" id="PTHR23501">
    <property type="entry name" value="MAJOR FACILITATOR SUPERFAMILY"/>
    <property type="match status" value="1"/>
</dbReference>
<dbReference type="PANTHER" id="PTHR23501:SF187">
    <property type="entry name" value="MAJOR FACILITATOR SUPERFAMILY (MFS) PROFILE DOMAIN-CONTAINING PROTEIN"/>
    <property type="match status" value="1"/>
</dbReference>
<proteinExistence type="predicted"/>
<evidence type="ECO:0000256" key="6">
    <source>
        <dbReference type="ARBA" id="ARBA00023180"/>
    </source>
</evidence>
<feature type="transmembrane region" description="Helical" evidence="7">
    <location>
        <begin position="33"/>
        <end position="55"/>
    </location>
</feature>
<evidence type="ECO:0000256" key="5">
    <source>
        <dbReference type="ARBA" id="ARBA00023136"/>
    </source>
</evidence>
<dbReference type="GO" id="GO:0022857">
    <property type="term" value="F:transmembrane transporter activity"/>
    <property type="evidence" value="ECO:0007669"/>
    <property type="project" value="TreeGrafter"/>
</dbReference>
<dbReference type="InterPro" id="IPR036259">
    <property type="entry name" value="MFS_trans_sf"/>
</dbReference>
<dbReference type="SUPFAM" id="SSF103473">
    <property type="entry name" value="MFS general substrate transporter"/>
    <property type="match status" value="1"/>
</dbReference>
<accession>A0A9N9YNJ0</accession>
<sequence length="248" mass="28031">MGLLSNDQIDLARLPRVRSKEDWFDQDALLIEAYIPIHYLSTAIAIIGFGLFTLLDENSSAGTWIGFQIIEAIGMGVIIPTFLPAILAPLTDADTGFATGTWSFFRSFSIAWGTAIPAAISNNRFDEPAGNTTYIYIEHYLCDMMLVLQRMGGFPVEDELFRAIFLDINRLTEQSFLPKFEQMKAEMDQYSCDIEEYTRVMKELVHLSSDGFQTALASHNGVREHVKSFTDDKVFQEKKRISKLCNSL</sequence>
<keyword evidence="4 7" id="KW-1133">Transmembrane helix</keyword>
<dbReference type="AlphaFoldDB" id="A0A9N9YNJ0"/>
<evidence type="ECO:0000256" key="7">
    <source>
        <dbReference type="SAM" id="Phobius"/>
    </source>
</evidence>
<protein>
    <submittedName>
        <fullName evidence="8">Uncharacterized protein</fullName>
    </submittedName>
</protein>
<organism evidence="8 9">
    <name type="scientific">Clonostachys rhizophaga</name>
    <dbReference type="NCBI Taxonomy" id="160324"/>
    <lineage>
        <taxon>Eukaryota</taxon>
        <taxon>Fungi</taxon>
        <taxon>Dikarya</taxon>
        <taxon>Ascomycota</taxon>
        <taxon>Pezizomycotina</taxon>
        <taxon>Sordariomycetes</taxon>
        <taxon>Hypocreomycetidae</taxon>
        <taxon>Hypocreales</taxon>
        <taxon>Bionectriaceae</taxon>
        <taxon>Clonostachys</taxon>
    </lineage>
</organism>
<keyword evidence="3 7" id="KW-0812">Transmembrane</keyword>
<dbReference type="Proteomes" id="UP000696573">
    <property type="component" value="Unassembled WGS sequence"/>
</dbReference>
<evidence type="ECO:0000313" key="8">
    <source>
        <dbReference type="EMBL" id="CAH0023409.1"/>
    </source>
</evidence>
<evidence type="ECO:0000256" key="3">
    <source>
        <dbReference type="ARBA" id="ARBA00022692"/>
    </source>
</evidence>
<comment type="subcellular location">
    <subcellularLocation>
        <location evidence="1">Membrane</location>
        <topology evidence="1">Multi-pass membrane protein</topology>
    </subcellularLocation>
</comment>
<evidence type="ECO:0000256" key="4">
    <source>
        <dbReference type="ARBA" id="ARBA00022989"/>
    </source>
</evidence>
<keyword evidence="2" id="KW-0813">Transport</keyword>
<reference evidence="8" key="1">
    <citation type="submission" date="2021-10" db="EMBL/GenBank/DDBJ databases">
        <authorList>
            <person name="Piombo E."/>
        </authorList>
    </citation>
    <scope>NUCLEOTIDE SEQUENCE</scope>
</reference>